<accession>B2TMW8</accession>
<sequence>MKIENIQIRSIEYEYKLFLGSGYVISAANVRVNYNNIDLRCSIETDKELTNEEIRRKLIIKLE</sequence>
<dbReference type="KEGG" id="cbk:CLL_A1922"/>
<gene>
    <name evidence="1" type="ordered locus">CLL_A1922</name>
</gene>
<protein>
    <submittedName>
        <fullName evidence="1">Uncharacterized protein</fullName>
    </submittedName>
</protein>
<evidence type="ECO:0000313" key="1">
    <source>
        <dbReference type="EMBL" id="ACD22856.1"/>
    </source>
</evidence>
<name>B2TMW8_CLOBB</name>
<dbReference type="EMBL" id="CP001056">
    <property type="protein sequence ID" value="ACD22856.1"/>
    <property type="molecule type" value="Genomic_DNA"/>
</dbReference>
<dbReference type="HOGENOM" id="CLU_2877775_0_0_9"/>
<dbReference type="AlphaFoldDB" id="B2TMW8"/>
<reference evidence="1" key="1">
    <citation type="submission" date="2009-06" db="EMBL/GenBank/DDBJ databases">
        <authorList>
            <consortium name="US DOE Joint Genome Institute (JGI-PGF)"/>
            <person name="Lucas S."/>
            <person name="Copeland A."/>
            <person name="Lapidus A."/>
            <person name="Glavina del Rio T."/>
            <person name="Dalin E."/>
            <person name="Tice H."/>
            <person name="Bruce D."/>
            <person name="Goodwin L."/>
            <person name="Pitluck S."/>
            <person name="Kyrpides N."/>
            <person name="Mavromatis K."/>
            <person name="Ivanova N."/>
            <person name="Saunders E."/>
            <person name="Brettin T."/>
            <person name="Detter J.C."/>
            <person name="Han C."/>
            <person name="Larimer F."/>
            <person name="Land M."/>
            <person name="Hauser L."/>
            <person name="Markowitz V."/>
            <person name="Cheng J.-F."/>
            <person name="Hugenholtz P."/>
            <person name="Woyke T."/>
            <person name="Wu D."/>
            <person name="Gronow S."/>
            <person name="Klenk H.-P."/>
            <person name="Eisen J.A."/>
        </authorList>
    </citation>
    <scope>NUCLEOTIDE SEQUENCE</scope>
    <source>
        <strain evidence="1">Eklund 17B</strain>
    </source>
</reference>
<proteinExistence type="predicted"/>
<reference evidence="1" key="2">
    <citation type="submission" date="2009-08" db="EMBL/GenBank/DDBJ databases">
        <authorList>
            <person name="Shrivastava S."/>
            <person name="Brinkac L.M."/>
            <person name="Dodson R.J."/>
            <person name="Harkins D.M."/>
            <person name="Durkin A.S."/>
            <person name="Sutton G."/>
        </authorList>
    </citation>
    <scope>NUCLEOTIDE SEQUENCE</scope>
    <source>
        <strain evidence="1">Eklund 17B</strain>
    </source>
</reference>
<accession>U4P5T4</accession>
<organism evidence="1">
    <name type="scientific">Clostridium botulinum (strain Eklund 17B / Type B)</name>
    <dbReference type="NCBI Taxonomy" id="935198"/>
    <lineage>
        <taxon>Bacteria</taxon>
        <taxon>Bacillati</taxon>
        <taxon>Bacillota</taxon>
        <taxon>Clostridia</taxon>
        <taxon>Eubacteriales</taxon>
        <taxon>Clostridiaceae</taxon>
        <taxon>Clostridium</taxon>
    </lineage>
</organism>
<dbReference type="PATRIC" id="fig|935198.13.peg.1872"/>